<evidence type="ECO:0000313" key="1">
    <source>
        <dbReference type="EMBL" id="QIS01701.1"/>
    </source>
</evidence>
<name>A0A6G9XL91_NOCBR</name>
<gene>
    <name evidence="1" type="ORF">F5X71_04690</name>
</gene>
<dbReference type="Proteomes" id="UP000501705">
    <property type="component" value="Chromosome"/>
</dbReference>
<dbReference type="RefSeq" id="WP_167460822.1">
    <property type="nucleotide sequence ID" value="NZ_CP046171.1"/>
</dbReference>
<protein>
    <recommendedName>
        <fullName evidence="3">WXG100 family type VII secretion target</fullName>
    </recommendedName>
</protein>
<evidence type="ECO:0008006" key="3">
    <source>
        <dbReference type="Google" id="ProtNLM"/>
    </source>
</evidence>
<dbReference type="EMBL" id="CP046171">
    <property type="protein sequence ID" value="QIS01701.1"/>
    <property type="molecule type" value="Genomic_DNA"/>
</dbReference>
<reference evidence="1 2" key="1">
    <citation type="journal article" date="2019" name="ACS Chem. Biol.">
        <title>Identification and Mobilization of a Cryptic Antibiotic Biosynthesis Gene Locus from a Human-Pathogenic Nocardia Isolate.</title>
        <authorList>
            <person name="Herisse M."/>
            <person name="Ishida K."/>
            <person name="Porter J.L."/>
            <person name="Howden B."/>
            <person name="Hertweck C."/>
            <person name="Stinear T.P."/>
            <person name="Pidot S.J."/>
        </authorList>
    </citation>
    <scope>NUCLEOTIDE SEQUENCE [LARGE SCALE GENOMIC DNA]</scope>
    <source>
        <strain evidence="1 2">AUSMDU00024985</strain>
    </source>
</reference>
<accession>A0A6G9XL91</accession>
<sequence>MADEKFEVDPAAFRKAAGKTRTVGTRVAGVWSDLETAISGRGAPWGNDKLGKQFTDGADGQPGYNASKKNMHDFAVGENGSEGMSGTFDGLADSQAKVADEIETILEERNRQGFEYK</sequence>
<proteinExistence type="predicted"/>
<evidence type="ECO:0000313" key="2">
    <source>
        <dbReference type="Proteomes" id="UP000501705"/>
    </source>
</evidence>
<organism evidence="1 2">
    <name type="scientific">Nocardia brasiliensis</name>
    <dbReference type="NCBI Taxonomy" id="37326"/>
    <lineage>
        <taxon>Bacteria</taxon>
        <taxon>Bacillati</taxon>
        <taxon>Actinomycetota</taxon>
        <taxon>Actinomycetes</taxon>
        <taxon>Mycobacteriales</taxon>
        <taxon>Nocardiaceae</taxon>
        <taxon>Nocardia</taxon>
    </lineage>
</organism>
<dbReference type="AlphaFoldDB" id="A0A6G9XL91"/>